<accession>A0AAD6J817</accession>
<evidence type="ECO:0000313" key="2">
    <source>
        <dbReference type="Proteomes" id="UP001162972"/>
    </source>
</evidence>
<dbReference type="EMBL" id="JAPFFJ010000019">
    <property type="protein sequence ID" value="KAJ6400346.1"/>
    <property type="molecule type" value="Genomic_DNA"/>
</dbReference>
<evidence type="ECO:0000313" key="1">
    <source>
        <dbReference type="EMBL" id="KAJ6400346.1"/>
    </source>
</evidence>
<protein>
    <submittedName>
        <fullName evidence="1">Uncharacterized protein</fullName>
    </submittedName>
</protein>
<dbReference type="Proteomes" id="UP001162972">
    <property type="component" value="Chromosome 14"/>
</dbReference>
<gene>
    <name evidence="1" type="ORF">OIU84_015909</name>
</gene>
<sequence>MNSHLCFLKTIKFLDSYLPDQAKSLSLSHIKEFLGVKWV</sequence>
<name>A0AAD6J817_9ROSI</name>
<comment type="caution">
    <text evidence="1">The sequence shown here is derived from an EMBL/GenBank/DDBJ whole genome shotgun (WGS) entry which is preliminary data.</text>
</comment>
<reference evidence="1 2" key="1">
    <citation type="journal article" date="2023" name="Int. J. Mol. Sci.">
        <title>De Novo Assembly and Annotation of 11 Diverse Shrub Willow (Salix) Genomes Reveals Novel Gene Organization in Sex-Linked Regions.</title>
        <authorList>
            <person name="Hyden B."/>
            <person name="Feng K."/>
            <person name="Yates T.B."/>
            <person name="Jawdy S."/>
            <person name="Cereghino C."/>
            <person name="Smart L.B."/>
            <person name="Muchero W."/>
        </authorList>
    </citation>
    <scope>NUCLEOTIDE SEQUENCE [LARGE SCALE GENOMIC DNA]</scope>
    <source>
        <tissue evidence="1">Shoot tip</tissue>
    </source>
</reference>
<organism evidence="1 2">
    <name type="scientific">Salix udensis</name>
    <dbReference type="NCBI Taxonomy" id="889485"/>
    <lineage>
        <taxon>Eukaryota</taxon>
        <taxon>Viridiplantae</taxon>
        <taxon>Streptophyta</taxon>
        <taxon>Embryophyta</taxon>
        <taxon>Tracheophyta</taxon>
        <taxon>Spermatophyta</taxon>
        <taxon>Magnoliopsida</taxon>
        <taxon>eudicotyledons</taxon>
        <taxon>Gunneridae</taxon>
        <taxon>Pentapetalae</taxon>
        <taxon>rosids</taxon>
        <taxon>fabids</taxon>
        <taxon>Malpighiales</taxon>
        <taxon>Salicaceae</taxon>
        <taxon>Saliceae</taxon>
        <taxon>Salix</taxon>
    </lineage>
</organism>
<proteinExistence type="predicted"/>
<keyword evidence="2" id="KW-1185">Reference proteome</keyword>
<dbReference type="AlphaFoldDB" id="A0AAD6J817"/>